<gene>
    <name evidence="1" type="ORF">IMZ38_03245</name>
</gene>
<proteinExistence type="predicted"/>
<accession>A0A7M1URN3</accession>
<sequence length="144" mass="16395">MHHTVLRYKEACIIGEYSPEYFHVKARNYELEVRPRMISLTGCGDVSVSTLHRGRKRAVYVSHQVIECFRKEECKGDVESEVNTGYFTVKATATPHGDYITILTPGSFLSDYIVIGEDMTYIQLPGGRDVYFEKLTGLCTIYIV</sequence>
<dbReference type="AlphaFoldDB" id="A0A7M1URN3"/>
<dbReference type="GeneID" id="59454401"/>
<dbReference type="RefSeq" id="WP_193436731.1">
    <property type="nucleotide sequence ID" value="NZ_CP063144.1"/>
</dbReference>
<dbReference type="KEGG" id="tcs:IMZ38_03245"/>
<evidence type="ECO:0000313" key="2">
    <source>
        <dbReference type="Proteomes" id="UP000593766"/>
    </source>
</evidence>
<dbReference type="EMBL" id="CP063144">
    <property type="protein sequence ID" value="QOR94935.1"/>
    <property type="molecule type" value="Genomic_DNA"/>
</dbReference>
<evidence type="ECO:0000313" key="1">
    <source>
        <dbReference type="EMBL" id="QOR94935.1"/>
    </source>
</evidence>
<reference evidence="1 2" key="1">
    <citation type="submission" date="2020-10" db="EMBL/GenBank/DDBJ databases">
        <title>Complete genome sequence of Thermosphaera aggregans strain 3507.</title>
        <authorList>
            <person name="Zayulina K.S."/>
            <person name="Elcheninov A.G."/>
            <person name="Toshchakov S.V."/>
            <person name="Kublanov I.V."/>
            <person name="Kochetkova T.V."/>
        </authorList>
    </citation>
    <scope>NUCLEOTIDE SEQUENCE [LARGE SCALE GENOMIC DNA]</scope>
    <source>
        <strain evidence="1 2">3507</strain>
    </source>
</reference>
<dbReference type="OrthoDB" id="14819at2157"/>
<name>A0A7M1URN3_9CREN</name>
<dbReference type="Proteomes" id="UP000593766">
    <property type="component" value="Chromosome"/>
</dbReference>
<protein>
    <submittedName>
        <fullName evidence="1">Uncharacterized protein</fullName>
    </submittedName>
</protein>
<keyword evidence="2" id="KW-1185">Reference proteome</keyword>
<organism evidence="1 2">
    <name type="scientific">Thermosphaera chiliense</name>
    <dbReference type="NCBI Taxonomy" id="3402707"/>
    <lineage>
        <taxon>Archaea</taxon>
        <taxon>Thermoproteota</taxon>
        <taxon>Thermoprotei</taxon>
        <taxon>Desulfurococcales</taxon>
        <taxon>Desulfurococcaceae</taxon>
        <taxon>Thermosphaera</taxon>
    </lineage>
</organism>